<name>A0A8R1E115_CAEJA</name>
<dbReference type="Proteomes" id="UP000005237">
    <property type="component" value="Unassembled WGS sequence"/>
</dbReference>
<dbReference type="EnsemblMetazoa" id="CJA15806.1">
    <property type="protein sequence ID" value="CJA15806.1"/>
    <property type="gene ID" value="WBGene00135010"/>
</dbReference>
<accession>A0A8R1E115</accession>
<dbReference type="PANTHER" id="PTHR22941">
    <property type="entry name" value="SERPENTINE RECEPTOR"/>
    <property type="match status" value="1"/>
</dbReference>
<dbReference type="AlphaFoldDB" id="A0A8R1E115"/>
<feature type="transmembrane region" description="Helical" evidence="1">
    <location>
        <begin position="35"/>
        <end position="64"/>
    </location>
</feature>
<dbReference type="InterPro" id="IPR019422">
    <property type="entry name" value="7TM_GPCR_serpentine_rcpt_Srh"/>
</dbReference>
<keyword evidence="1" id="KW-0472">Membrane</keyword>
<evidence type="ECO:0008006" key="4">
    <source>
        <dbReference type="Google" id="ProtNLM"/>
    </source>
</evidence>
<reference evidence="2" key="2">
    <citation type="submission" date="2022-06" db="UniProtKB">
        <authorList>
            <consortium name="EnsemblMetazoa"/>
        </authorList>
    </citation>
    <scope>IDENTIFICATION</scope>
    <source>
        <strain evidence="2">DF5081</strain>
    </source>
</reference>
<dbReference type="InterPro" id="IPR053220">
    <property type="entry name" value="Nematode_rcpt-like_serp_H"/>
</dbReference>
<dbReference type="Pfam" id="PF10318">
    <property type="entry name" value="7TM_GPCR_Srh"/>
    <property type="match status" value="1"/>
</dbReference>
<evidence type="ECO:0000256" key="1">
    <source>
        <dbReference type="SAM" id="Phobius"/>
    </source>
</evidence>
<sequence>MGDVKFAFLKIPCPTEEFFLGPTFVIVTTPFWTNYLVFSTFFAALVLFVESAYFTFSCFYHLYVVGLKSRSPSTIRYQRVFFRGIMIQVSIPFVFYAIPYSLMLLVILLDIYDQAINNLFIFVYSLHGFASTLAVLLTHGPYRKYVLSIVSKRFSYVESFDNSNRVKVVSLY</sequence>
<keyword evidence="1" id="KW-0812">Transmembrane</keyword>
<proteinExistence type="predicted"/>
<protein>
    <recommendedName>
        <fullName evidence="4">Serpentine Receptor, class H</fullName>
    </recommendedName>
</protein>
<feature type="transmembrane region" description="Helical" evidence="1">
    <location>
        <begin position="115"/>
        <end position="137"/>
    </location>
</feature>
<organism evidence="2 3">
    <name type="scientific">Caenorhabditis japonica</name>
    <dbReference type="NCBI Taxonomy" id="281687"/>
    <lineage>
        <taxon>Eukaryota</taxon>
        <taxon>Metazoa</taxon>
        <taxon>Ecdysozoa</taxon>
        <taxon>Nematoda</taxon>
        <taxon>Chromadorea</taxon>
        <taxon>Rhabditida</taxon>
        <taxon>Rhabditina</taxon>
        <taxon>Rhabditomorpha</taxon>
        <taxon>Rhabditoidea</taxon>
        <taxon>Rhabditidae</taxon>
        <taxon>Peloderinae</taxon>
        <taxon>Caenorhabditis</taxon>
    </lineage>
</organism>
<keyword evidence="1" id="KW-1133">Transmembrane helix</keyword>
<evidence type="ECO:0000313" key="2">
    <source>
        <dbReference type="EnsemblMetazoa" id="CJA15806.1"/>
    </source>
</evidence>
<reference evidence="3" key="1">
    <citation type="submission" date="2010-08" db="EMBL/GenBank/DDBJ databases">
        <authorList>
            <consortium name="Caenorhabditis japonica Sequencing Consortium"/>
            <person name="Wilson R.K."/>
        </authorList>
    </citation>
    <scope>NUCLEOTIDE SEQUENCE [LARGE SCALE GENOMIC DNA]</scope>
    <source>
        <strain evidence="3">DF5081</strain>
    </source>
</reference>
<feature type="transmembrane region" description="Helical" evidence="1">
    <location>
        <begin position="85"/>
        <end position="109"/>
    </location>
</feature>
<keyword evidence="3" id="KW-1185">Reference proteome</keyword>
<dbReference type="PANTHER" id="PTHR22941:SF302">
    <property type="entry name" value="SERPENTINE RECEPTOR, CLASS H"/>
    <property type="match status" value="1"/>
</dbReference>
<evidence type="ECO:0000313" key="3">
    <source>
        <dbReference type="Proteomes" id="UP000005237"/>
    </source>
</evidence>